<dbReference type="RefSeq" id="WP_114340518.1">
    <property type="nucleotide sequence ID" value="NZ_QFWQ01000002.1"/>
</dbReference>
<sequence>MSLRLLPLSPFLFALSLGLACASSHAQQAIMLQQKMGPAEFSQAGLDKLDPAELQHLQQWLADHAAELAALVPASATASARVVADRKPAGGGGGTGHQADSADRKVGRIVVSPIAGHFEGWRRGSVLTLQNGQQWRVSDDSSLATPRPVDSPEATVKPGAFGGWLLKVKGYNASARVEPAN</sequence>
<accession>A0A368KHE8</accession>
<dbReference type="AlphaFoldDB" id="A0A368KHE8"/>
<feature type="chain" id="PRO_5016910870" description="Secreted protein" evidence="2">
    <location>
        <begin position="27"/>
        <end position="181"/>
    </location>
</feature>
<gene>
    <name evidence="3" type="ORF">DEO45_01240</name>
</gene>
<evidence type="ECO:0008006" key="5">
    <source>
        <dbReference type="Google" id="ProtNLM"/>
    </source>
</evidence>
<evidence type="ECO:0000313" key="4">
    <source>
        <dbReference type="Proteomes" id="UP000252387"/>
    </source>
</evidence>
<dbReference type="OrthoDB" id="8703271at2"/>
<dbReference type="Proteomes" id="UP000252387">
    <property type="component" value="Unassembled WGS sequence"/>
</dbReference>
<organism evidence="3 4">
    <name type="scientific">Rhodanobacter denitrificans</name>
    <dbReference type="NCBI Taxonomy" id="666685"/>
    <lineage>
        <taxon>Bacteria</taxon>
        <taxon>Pseudomonadati</taxon>
        <taxon>Pseudomonadota</taxon>
        <taxon>Gammaproteobacteria</taxon>
        <taxon>Lysobacterales</taxon>
        <taxon>Rhodanobacteraceae</taxon>
        <taxon>Rhodanobacter</taxon>
    </lineage>
</organism>
<evidence type="ECO:0000313" key="3">
    <source>
        <dbReference type="EMBL" id="RCS31332.1"/>
    </source>
</evidence>
<keyword evidence="4" id="KW-1185">Reference proteome</keyword>
<reference evidence="3 4" key="1">
    <citation type="submission" date="2018-05" db="EMBL/GenBank/DDBJ databases">
        <title>Draft genome sequence of Rhodanobacter denitrificans Yn1 isolated from gold copper mine.</title>
        <authorList>
            <person name="Yang N."/>
            <person name="Mazhar H.S."/>
            <person name="Rensing C."/>
        </authorList>
    </citation>
    <scope>NUCLEOTIDE SEQUENCE [LARGE SCALE GENOMIC DNA]</scope>
    <source>
        <strain evidence="3 4">Yn1</strain>
    </source>
</reference>
<name>A0A368KHE8_9GAMM</name>
<evidence type="ECO:0000256" key="2">
    <source>
        <dbReference type="SAM" id="SignalP"/>
    </source>
</evidence>
<proteinExistence type="predicted"/>
<dbReference type="EMBL" id="QFWQ01000002">
    <property type="protein sequence ID" value="RCS31332.1"/>
    <property type="molecule type" value="Genomic_DNA"/>
</dbReference>
<evidence type="ECO:0000256" key="1">
    <source>
        <dbReference type="SAM" id="MobiDB-lite"/>
    </source>
</evidence>
<feature type="signal peptide" evidence="2">
    <location>
        <begin position="1"/>
        <end position="26"/>
    </location>
</feature>
<dbReference type="PROSITE" id="PS51257">
    <property type="entry name" value="PROKAR_LIPOPROTEIN"/>
    <property type="match status" value="1"/>
</dbReference>
<feature type="region of interest" description="Disordered" evidence="1">
    <location>
        <begin position="135"/>
        <end position="155"/>
    </location>
</feature>
<protein>
    <recommendedName>
        <fullName evidence="5">Secreted protein</fullName>
    </recommendedName>
</protein>
<feature type="compositionally biased region" description="Polar residues" evidence="1">
    <location>
        <begin position="135"/>
        <end position="144"/>
    </location>
</feature>
<comment type="caution">
    <text evidence="3">The sequence shown here is derived from an EMBL/GenBank/DDBJ whole genome shotgun (WGS) entry which is preliminary data.</text>
</comment>
<keyword evidence="2" id="KW-0732">Signal</keyword>